<feature type="domain" description="Band 7" evidence="4">
    <location>
        <begin position="46"/>
        <end position="220"/>
    </location>
</feature>
<comment type="caution">
    <text evidence="5">The sequence shown here is derived from an EMBL/GenBank/DDBJ whole genome shotgun (WGS) entry which is preliminary data.</text>
</comment>
<dbReference type="GO" id="GO:0016020">
    <property type="term" value="C:membrane"/>
    <property type="evidence" value="ECO:0007669"/>
    <property type="project" value="UniProtKB-SubCell"/>
</dbReference>
<dbReference type="OrthoDB" id="9792660at2"/>
<keyword evidence="2 3" id="KW-0472">Membrane</keyword>
<proteinExistence type="predicted"/>
<evidence type="ECO:0000313" key="5">
    <source>
        <dbReference type="EMBL" id="TKC08075.1"/>
    </source>
</evidence>
<organism evidence="5 6">
    <name type="scientific">Pedobacter polaris</name>
    <dbReference type="NCBI Taxonomy" id="2571273"/>
    <lineage>
        <taxon>Bacteria</taxon>
        <taxon>Pseudomonadati</taxon>
        <taxon>Bacteroidota</taxon>
        <taxon>Sphingobacteriia</taxon>
        <taxon>Sphingobacteriales</taxon>
        <taxon>Sphingobacteriaceae</taxon>
        <taxon>Pedobacter</taxon>
    </lineage>
</organism>
<keyword evidence="6" id="KW-1185">Reference proteome</keyword>
<evidence type="ECO:0000313" key="6">
    <source>
        <dbReference type="Proteomes" id="UP000309488"/>
    </source>
</evidence>
<gene>
    <name evidence="5" type="ORF">FA048_13010</name>
</gene>
<keyword evidence="3" id="KW-0812">Transmembrane</keyword>
<dbReference type="Pfam" id="PF01145">
    <property type="entry name" value="Band_7"/>
    <property type="match status" value="1"/>
</dbReference>
<dbReference type="SMART" id="SM00244">
    <property type="entry name" value="PHB"/>
    <property type="match status" value="1"/>
</dbReference>
<feature type="transmembrane region" description="Helical" evidence="3">
    <location>
        <begin position="30"/>
        <end position="51"/>
    </location>
</feature>
<dbReference type="GO" id="GO:0007005">
    <property type="term" value="P:mitochondrion organization"/>
    <property type="evidence" value="ECO:0007669"/>
    <property type="project" value="TreeGrafter"/>
</dbReference>
<dbReference type="PANTHER" id="PTHR23222">
    <property type="entry name" value="PROHIBITIN"/>
    <property type="match status" value="1"/>
</dbReference>
<comment type="subcellular location">
    <subcellularLocation>
        <location evidence="1">Membrane</location>
        <topology evidence="1">Single-pass membrane protein</topology>
    </subcellularLocation>
</comment>
<dbReference type="RefSeq" id="WP_136841688.1">
    <property type="nucleotide sequence ID" value="NZ_SWBR01000003.1"/>
</dbReference>
<dbReference type="PANTHER" id="PTHR23222:SF1">
    <property type="entry name" value="PROHIBITIN-2"/>
    <property type="match status" value="1"/>
</dbReference>
<dbReference type="InterPro" id="IPR001107">
    <property type="entry name" value="Band_7"/>
</dbReference>
<protein>
    <submittedName>
        <fullName evidence="5">Prohibitin family protein</fullName>
    </submittedName>
</protein>
<dbReference type="PRINTS" id="PR00679">
    <property type="entry name" value="PROHIBITIN"/>
</dbReference>
<evidence type="ECO:0000259" key="4">
    <source>
        <dbReference type="SMART" id="SM00244"/>
    </source>
</evidence>
<evidence type="ECO:0000256" key="2">
    <source>
        <dbReference type="ARBA" id="ARBA00023136"/>
    </source>
</evidence>
<dbReference type="InterPro" id="IPR000163">
    <property type="entry name" value="Prohibitin"/>
</dbReference>
<sequence length="301" mass="32938">MFLIILGMLIISVGFFMAKGNSPLARFKGIVRIVGLVVIFLGAVTSMLKVIDAGDVGVKTLYGKVDENVLHSGLNIVNPLVEVTTFDIRTQNYTMSAVHNEGNKDGDDAIRVLSADGLEVVIDLSVLFKVKPTSAPNILGTIGTDYVDKIVRPITRTAIRDNAVSYDAVALYSLKREEFQQKIYQTIAASFAKRGLDLEQLLVRNVTLPPSVKAAIESKINAEQEAQKMTFVLQKEKQEAERKRVEAQGIADYQKILSTGLSDKQLQYEAIKAQKEIALSSNTKIILLGSNKNPVILGGMN</sequence>
<dbReference type="CDD" id="cd03401">
    <property type="entry name" value="SPFH_prohibitin"/>
    <property type="match status" value="1"/>
</dbReference>
<dbReference type="Proteomes" id="UP000309488">
    <property type="component" value="Unassembled WGS sequence"/>
</dbReference>
<name>A0A4V5NZD1_9SPHI</name>
<keyword evidence="3" id="KW-1133">Transmembrane helix</keyword>
<dbReference type="SUPFAM" id="SSF117892">
    <property type="entry name" value="Band 7/SPFH domain"/>
    <property type="match status" value="1"/>
</dbReference>
<accession>A0A4V5NZD1</accession>
<dbReference type="AlphaFoldDB" id="A0A4V5NZD1"/>
<evidence type="ECO:0000256" key="3">
    <source>
        <dbReference type="SAM" id="Phobius"/>
    </source>
</evidence>
<dbReference type="Gene3D" id="3.30.479.30">
    <property type="entry name" value="Band 7 domain"/>
    <property type="match status" value="1"/>
</dbReference>
<dbReference type="EMBL" id="SWBR01000003">
    <property type="protein sequence ID" value="TKC08075.1"/>
    <property type="molecule type" value="Genomic_DNA"/>
</dbReference>
<evidence type="ECO:0000256" key="1">
    <source>
        <dbReference type="ARBA" id="ARBA00004167"/>
    </source>
</evidence>
<dbReference type="InterPro" id="IPR036013">
    <property type="entry name" value="Band_7/SPFH_dom_sf"/>
</dbReference>
<reference evidence="5 6" key="1">
    <citation type="submission" date="2019-04" db="EMBL/GenBank/DDBJ databases">
        <title>Pedobacter sp. RP-3-22 sp. nov., isolated from Arctic soil.</title>
        <authorList>
            <person name="Dahal R.H."/>
            <person name="Kim D.-U."/>
        </authorList>
    </citation>
    <scope>NUCLEOTIDE SEQUENCE [LARGE SCALE GENOMIC DNA]</scope>
    <source>
        <strain evidence="5 6">RP-3-22</strain>
    </source>
</reference>